<organism evidence="1 2">
    <name type="scientific">Parasutterella muris</name>
    <dbReference type="NCBI Taxonomy" id="2565572"/>
    <lineage>
        <taxon>Bacteria</taxon>
        <taxon>Pseudomonadati</taxon>
        <taxon>Pseudomonadota</taxon>
        <taxon>Betaproteobacteria</taxon>
        <taxon>Burkholderiales</taxon>
        <taxon>Sutterellaceae</taxon>
        <taxon>Parasutterella</taxon>
    </lineage>
</organism>
<evidence type="ECO:0000313" key="1">
    <source>
        <dbReference type="EMBL" id="MVX56478.1"/>
    </source>
</evidence>
<accession>A0A6L6YIF7</accession>
<comment type="caution">
    <text evidence="1">The sequence shown here is derived from an EMBL/GenBank/DDBJ whole genome shotgun (WGS) entry which is preliminary data.</text>
</comment>
<dbReference type="OrthoDB" id="8666056at2"/>
<evidence type="ECO:0000313" key="2">
    <source>
        <dbReference type="Proteomes" id="UP000472580"/>
    </source>
</evidence>
<dbReference type="Pfam" id="PF05045">
    <property type="entry name" value="RgpF"/>
    <property type="match status" value="1"/>
</dbReference>
<sequence>MISVDKFLRVTCLFAHWSSSADVKSYVFTYLDGIKEIATDIFFISNSSISECSKDKLQENGVKVVIRDNKGYDFGAWKDQILNMDLKKIDRLILCNNSCYGPFYSLKEIFSSPIVNSDFWSITKHKKNFGIAEHLQSYFLVFEKPLLISPLFKKYWENIPYFKSWNDAVHKGEINLTSFFSSEGFTYNSFIREDILSNRVGNPTIFFPLELLKMGAPFIKRKVFSEDYRSIISVTNGHASSEFLEFIENRFPQLYKNIIDDLKTSLPPSRLSLCTNSTLIVSCEGKSQNNNSIKVGVIFYVYYKEETEFVLSYIRNILSFRSIMILVVSPKSELLNFYEQKLEHNNVRFLKHKNIGRSESALLVTCKPFLENIDVFCFVHDKNSYHIRPRLISYTFMEHCFVNLLGSKNYVLNVINKFIENKSLGMLVPPAPVFSNYESCIENPYGPSLEITRDLSRRIGCQSFDEAGLLIPFGGMFWARTDALKPLLNLNLQYESFPKEPIKLPDGTLLHGIERVYPLSAFRAGYTVNRIINSEYLSTHLNQIYFKLWNDQRRSIKQQLASSLKARIKNKPILYKFCKFFYVKMLRNKLK</sequence>
<gene>
    <name evidence="1" type="ORF">E5987_04555</name>
</gene>
<name>A0A6L6YIF7_9BURK</name>
<proteinExistence type="predicted"/>
<dbReference type="InterPro" id="IPR007739">
    <property type="entry name" value="RgpF"/>
</dbReference>
<dbReference type="RefSeq" id="WP_160334908.1">
    <property type="nucleotide sequence ID" value="NZ_WSRP01000010.1"/>
</dbReference>
<keyword evidence="2" id="KW-1185">Reference proteome</keyword>
<dbReference type="AlphaFoldDB" id="A0A6L6YIF7"/>
<evidence type="ECO:0008006" key="3">
    <source>
        <dbReference type="Google" id="ProtNLM"/>
    </source>
</evidence>
<dbReference type="EMBL" id="WSRP01000010">
    <property type="protein sequence ID" value="MVX56478.1"/>
    <property type="molecule type" value="Genomic_DNA"/>
</dbReference>
<reference evidence="1 2" key="1">
    <citation type="submission" date="2019-12" db="EMBL/GenBank/DDBJ databases">
        <title>Microbes associate with the intestines of laboratory mice.</title>
        <authorList>
            <person name="Navarre W."/>
            <person name="Wong E."/>
        </authorList>
    </citation>
    <scope>NUCLEOTIDE SEQUENCE [LARGE SCALE GENOMIC DNA]</scope>
    <source>
        <strain evidence="1 2">NM82_D38</strain>
    </source>
</reference>
<protein>
    <recommendedName>
        <fullName evidence="3">Rhamnan synthesis protein F</fullName>
    </recommendedName>
</protein>
<dbReference type="Proteomes" id="UP000472580">
    <property type="component" value="Unassembled WGS sequence"/>
</dbReference>